<dbReference type="OrthoDB" id="1658288at2759"/>
<evidence type="ECO:0000313" key="1">
    <source>
        <dbReference type="EMBL" id="SGZ38376.1"/>
    </source>
</evidence>
<organism evidence="1 2">
    <name type="scientific">Hanseniaspora guilliermondii</name>
    <dbReference type="NCBI Taxonomy" id="56406"/>
    <lineage>
        <taxon>Eukaryota</taxon>
        <taxon>Fungi</taxon>
        <taxon>Dikarya</taxon>
        <taxon>Ascomycota</taxon>
        <taxon>Saccharomycotina</taxon>
        <taxon>Saccharomycetes</taxon>
        <taxon>Saccharomycodales</taxon>
        <taxon>Saccharomycodaceae</taxon>
        <taxon>Hanseniaspora</taxon>
    </lineage>
</organism>
<keyword evidence="2" id="KW-1185">Reference proteome</keyword>
<dbReference type="AlphaFoldDB" id="A0A1L0AW87"/>
<dbReference type="SUPFAM" id="SSF48452">
    <property type="entry name" value="TPR-like"/>
    <property type="match status" value="1"/>
</dbReference>
<evidence type="ECO:0000313" key="2">
    <source>
        <dbReference type="Proteomes" id="UP000183365"/>
    </source>
</evidence>
<sequence length="474" mass="55522">MFIKNINNSSKIVAFGYTNIRNRLIIKRPASSSSFQMPKINQQILKNKFYKHLFFSMDSEVSFNDIKPVFKDIYYNIPKLSDYLSINGIMKPIKDDTTNESMGQKISQIIISLPETSMGNTFYTKMFLPPKGLESYKTKFGSPITYLELMLLRHSLIQFKDTYRVYNKSFHLVEEIILKICIELGCKDALSIESFEKMMNEVKTNKARDIDIKQSKNNLRTLLKQQHPITLKHIGDLNFQLRKYDQCLEYYGKYLNIILSKVNEVPPSAFSSLFSKKKYKPMSPLLKQLYFLDIARTYNNIAKVYLSNNQIYDCERFLKESLIQNQNNMSLKLVTYYLLGLIYSTYDPVLSKQCFQIISVEGFKESFKHLGNLELNYFGDASKASNWFELGVHLEDFHCYVGLFDASMNQNNLNRCFNVLDLMQKRLPHKPKWKPLMESFVQTRGEKIKIVQNHYKKLIEAEESKSPSDNMWNL</sequence>
<protein>
    <recommendedName>
        <fullName evidence="3">Protein MSS2, mitochondrial</fullName>
    </recommendedName>
</protein>
<dbReference type="SMART" id="SM00028">
    <property type="entry name" value="TPR"/>
    <property type="match status" value="2"/>
</dbReference>
<dbReference type="Gene3D" id="1.25.40.10">
    <property type="entry name" value="Tetratricopeptide repeat domain"/>
    <property type="match status" value="1"/>
</dbReference>
<evidence type="ECO:0008006" key="3">
    <source>
        <dbReference type="Google" id="ProtNLM"/>
    </source>
</evidence>
<name>A0A1L0AW87_9ASCO</name>
<dbReference type="EMBL" id="FQNF01000007">
    <property type="protein sequence ID" value="SGZ38376.1"/>
    <property type="molecule type" value="Genomic_DNA"/>
</dbReference>
<dbReference type="InterPro" id="IPR019734">
    <property type="entry name" value="TPR_rpt"/>
</dbReference>
<gene>
    <name evidence="1" type="ORF">HGUI_00576</name>
</gene>
<dbReference type="Proteomes" id="UP000183365">
    <property type="component" value="Unassembled WGS sequence"/>
</dbReference>
<reference evidence="2" key="1">
    <citation type="submission" date="2016-11" db="EMBL/GenBank/DDBJ databases">
        <authorList>
            <person name="Guldener U."/>
        </authorList>
    </citation>
    <scope>NUCLEOTIDE SEQUENCE [LARGE SCALE GENOMIC DNA]</scope>
</reference>
<proteinExistence type="predicted"/>
<accession>A0A1L0AW87</accession>
<dbReference type="InterPro" id="IPR011990">
    <property type="entry name" value="TPR-like_helical_dom_sf"/>
</dbReference>
<dbReference type="VEuPathDB" id="FungiDB:HGUI_00576"/>